<dbReference type="SUPFAM" id="SSF49503">
    <property type="entry name" value="Cupredoxins"/>
    <property type="match status" value="1"/>
</dbReference>
<dbReference type="EMBL" id="JBHRZI010000038">
    <property type="protein sequence ID" value="MFC3897657.1"/>
    <property type="molecule type" value="Genomic_DNA"/>
</dbReference>
<organism evidence="5 6">
    <name type="scientific">Lentzea rhizosphaerae</name>
    <dbReference type="NCBI Taxonomy" id="2041025"/>
    <lineage>
        <taxon>Bacteria</taxon>
        <taxon>Bacillati</taxon>
        <taxon>Actinomycetota</taxon>
        <taxon>Actinomycetes</taxon>
        <taxon>Pseudonocardiales</taxon>
        <taxon>Pseudonocardiaceae</taxon>
        <taxon>Lentzea</taxon>
    </lineage>
</organism>
<gene>
    <name evidence="5" type="ORF">ACFOWZ_39825</name>
</gene>
<evidence type="ECO:0000313" key="5">
    <source>
        <dbReference type="EMBL" id="MFC3897657.1"/>
    </source>
</evidence>
<dbReference type="Proteomes" id="UP001595690">
    <property type="component" value="Unassembled WGS sequence"/>
</dbReference>
<evidence type="ECO:0000256" key="3">
    <source>
        <dbReference type="ARBA" id="ARBA00023008"/>
    </source>
</evidence>
<name>A0ABV8C6M7_9PSEU</name>
<dbReference type="Pfam" id="PF07731">
    <property type="entry name" value="Cu-oxidase_2"/>
    <property type="match status" value="1"/>
</dbReference>
<dbReference type="Gene3D" id="2.60.40.420">
    <property type="entry name" value="Cupredoxins - blue copper proteins"/>
    <property type="match status" value="1"/>
</dbReference>
<dbReference type="PANTHER" id="PTHR11709">
    <property type="entry name" value="MULTI-COPPER OXIDASE"/>
    <property type="match status" value="1"/>
</dbReference>
<evidence type="ECO:0000259" key="4">
    <source>
        <dbReference type="Pfam" id="PF07731"/>
    </source>
</evidence>
<dbReference type="PROSITE" id="PS00080">
    <property type="entry name" value="MULTICOPPER_OXIDASE2"/>
    <property type="match status" value="1"/>
</dbReference>
<keyword evidence="1" id="KW-0479">Metal-binding</keyword>
<keyword evidence="3" id="KW-0186">Copper</keyword>
<protein>
    <submittedName>
        <fullName evidence="5">Multicopper oxidase domain-containing protein</fullName>
    </submittedName>
</protein>
<evidence type="ECO:0000256" key="2">
    <source>
        <dbReference type="ARBA" id="ARBA00023002"/>
    </source>
</evidence>
<keyword evidence="6" id="KW-1185">Reference proteome</keyword>
<keyword evidence="2" id="KW-0560">Oxidoreductase</keyword>
<dbReference type="CDD" id="cd13896">
    <property type="entry name" value="CuRO_3_CopA"/>
    <property type="match status" value="1"/>
</dbReference>
<dbReference type="InterPro" id="IPR034279">
    <property type="entry name" value="CuRO_3_CopA"/>
</dbReference>
<sequence length="131" mass="14841">MSTSLRAAERVALPVRQPDVVHELVLEGPGDKYTWTINGKVYDPNDGLPIREGQQVRLRFDNRSQMFHPMHLHGHTFQVRADGPRKDTVLVLPGRAVEVDFKADNPGQWLTHCHNIYHGEAGMMSVVSYVE</sequence>
<dbReference type="InterPro" id="IPR002355">
    <property type="entry name" value="Cu_oxidase_Cu_BS"/>
</dbReference>
<evidence type="ECO:0000256" key="1">
    <source>
        <dbReference type="ARBA" id="ARBA00022723"/>
    </source>
</evidence>
<comment type="caution">
    <text evidence="5">The sequence shown here is derived from an EMBL/GenBank/DDBJ whole genome shotgun (WGS) entry which is preliminary data.</text>
</comment>
<dbReference type="RefSeq" id="WP_382379179.1">
    <property type="nucleotide sequence ID" value="NZ_JBHRZI010000038.1"/>
</dbReference>
<dbReference type="InterPro" id="IPR011706">
    <property type="entry name" value="Cu-oxidase_C"/>
</dbReference>
<dbReference type="InterPro" id="IPR008972">
    <property type="entry name" value="Cupredoxin"/>
</dbReference>
<accession>A0ABV8C6M7</accession>
<dbReference type="InterPro" id="IPR045087">
    <property type="entry name" value="Cu-oxidase_fam"/>
</dbReference>
<reference evidence="6" key="1">
    <citation type="journal article" date="2019" name="Int. J. Syst. Evol. Microbiol.">
        <title>The Global Catalogue of Microorganisms (GCM) 10K type strain sequencing project: providing services to taxonomists for standard genome sequencing and annotation.</title>
        <authorList>
            <consortium name="The Broad Institute Genomics Platform"/>
            <consortium name="The Broad Institute Genome Sequencing Center for Infectious Disease"/>
            <person name="Wu L."/>
            <person name="Ma J."/>
        </authorList>
    </citation>
    <scope>NUCLEOTIDE SEQUENCE [LARGE SCALE GENOMIC DNA]</scope>
    <source>
        <strain evidence="6">CGMCC 4.7405</strain>
    </source>
</reference>
<evidence type="ECO:0000313" key="6">
    <source>
        <dbReference type="Proteomes" id="UP001595690"/>
    </source>
</evidence>
<proteinExistence type="predicted"/>
<feature type="domain" description="Plastocyanin-like" evidence="4">
    <location>
        <begin position="25"/>
        <end position="127"/>
    </location>
</feature>
<dbReference type="PANTHER" id="PTHR11709:SF394">
    <property type="entry name" value="FI03373P-RELATED"/>
    <property type="match status" value="1"/>
</dbReference>